<accession>A0A2P2JTP0</accession>
<protein>
    <submittedName>
        <fullName evidence="1">Uncharacterized protein</fullName>
    </submittedName>
</protein>
<sequence length="45" mass="5329">MKLTSFLKKKRVCFLSGKIVSDLGFVPYQRRKLKLNWPARLKDFA</sequence>
<dbReference type="EMBL" id="GGEC01016361">
    <property type="protein sequence ID" value="MBW96844.1"/>
    <property type="molecule type" value="Transcribed_RNA"/>
</dbReference>
<dbReference type="AlphaFoldDB" id="A0A2P2JTP0"/>
<evidence type="ECO:0000313" key="1">
    <source>
        <dbReference type="EMBL" id="MBW96844.1"/>
    </source>
</evidence>
<name>A0A2P2JTP0_RHIMU</name>
<proteinExistence type="predicted"/>
<organism evidence="1">
    <name type="scientific">Rhizophora mucronata</name>
    <name type="common">Asiatic mangrove</name>
    <dbReference type="NCBI Taxonomy" id="61149"/>
    <lineage>
        <taxon>Eukaryota</taxon>
        <taxon>Viridiplantae</taxon>
        <taxon>Streptophyta</taxon>
        <taxon>Embryophyta</taxon>
        <taxon>Tracheophyta</taxon>
        <taxon>Spermatophyta</taxon>
        <taxon>Magnoliopsida</taxon>
        <taxon>eudicotyledons</taxon>
        <taxon>Gunneridae</taxon>
        <taxon>Pentapetalae</taxon>
        <taxon>rosids</taxon>
        <taxon>fabids</taxon>
        <taxon>Malpighiales</taxon>
        <taxon>Rhizophoraceae</taxon>
        <taxon>Rhizophora</taxon>
    </lineage>
</organism>
<reference evidence="1" key="1">
    <citation type="submission" date="2018-02" db="EMBL/GenBank/DDBJ databases">
        <title>Rhizophora mucronata_Transcriptome.</title>
        <authorList>
            <person name="Meera S.P."/>
            <person name="Sreeshan A."/>
            <person name="Augustine A."/>
        </authorList>
    </citation>
    <scope>NUCLEOTIDE SEQUENCE</scope>
    <source>
        <tissue evidence="1">Leaf</tissue>
    </source>
</reference>